<evidence type="ECO:0000256" key="7">
    <source>
        <dbReference type="ARBA" id="ARBA00023237"/>
    </source>
</evidence>
<dbReference type="InterPro" id="IPR000531">
    <property type="entry name" value="Beta-barrel_TonB"/>
</dbReference>
<evidence type="ECO:0000256" key="9">
    <source>
        <dbReference type="RuleBase" id="RU003357"/>
    </source>
</evidence>
<dbReference type="eggNOG" id="COG4206">
    <property type="taxonomic scope" value="Bacteria"/>
</dbReference>
<dbReference type="InterPro" id="IPR037066">
    <property type="entry name" value="Plug_dom_sf"/>
</dbReference>
<keyword evidence="5 9" id="KW-0798">TonB box</keyword>
<dbReference type="SUPFAM" id="SSF56935">
    <property type="entry name" value="Porins"/>
    <property type="match status" value="1"/>
</dbReference>
<dbReference type="Pfam" id="PF07715">
    <property type="entry name" value="Plug"/>
    <property type="match status" value="1"/>
</dbReference>
<dbReference type="SUPFAM" id="SSF49464">
    <property type="entry name" value="Carboxypeptidase regulatory domain-like"/>
    <property type="match status" value="1"/>
</dbReference>
<feature type="domain" description="TonB-dependent receptor plug" evidence="11">
    <location>
        <begin position="120"/>
        <end position="246"/>
    </location>
</feature>
<keyword evidence="7 8" id="KW-0998">Cell outer membrane</keyword>
<evidence type="ECO:0000256" key="5">
    <source>
        <dbReference type="ARBA" id="ARBA00023077"/>
    </source>
</evidence>
<dbReference type="EMBL" id="CP002545">
    <property type="protein sequence ID" value="ADY53518.1"/>
    <property type="molecule type" value="Genomic_DNA"/>
</dbReference>
<dbReference type="Gene3D" id="2.60.40.1120">
    <property type="entry name" value="Carboxypeptidase-like, regulatory domain"/>
    <property type="match status" value="1"/>
</dbReference>
<dbReference type="AlphaFoldDB" id="F0S9G5"/>
<dbReference type="Proteomes" id="UP000000310">
    <property type="component" value="Chromosome"/>
</dbReference>
<evidence type="ECO:0000256" key="1">
    <source>
        <dbReference type="ARBA" id="ARBA00004571"/>
    </source>
</evidence>
<dbReference type="FunFam" id="2.170.130.10:FF:000008">
    <property type="entry name" value="SusC/RagA family TonB-linked outer membrane protein"/>
    <property type="match status" value="1"/>
</dbReference>
<evidence type="ECO:0000256" key="6">
    <source>
        <dbReference type="ARBA" id="ARBA00023136"/>
    </source>
</evidence>
<sequence>MRKILQIFLLSVGLLTGVTQVFGQGPSNRQIKGAVTDKDGVPLAGASVSIKGSSLGTLTDSQGHYSLNVSRNTEILVFSFLGMQAQERVVGEHLTINVELKEVDQKLEDIVVIGYGTVRKSDLTGAIESLSHNDLVRENPGNVLSAMQGKLAGVNVTQNDGAPGAGLSIKIRGANSFLGGTEPLYVIDGVPFNANNGDATPQSIGEDEKQTNNVLSFLDPNDIESIDILKDASATAIYGSRGANGVVLITTRKGKLGRDKVEFAINVGMSNISRKIRVLTPYEYAGYQNLAYINANKFDGTNYNPKYPDLSVYENLHTNWQDSIFKTGFNQQYNINISGATDAGNHRISFNYLTQDGVISNSDFKRLGLSLNLNRNLGKIFKVGTSTSVSNNSNNGVKTGTDKSDAASAGVIRSAISFPATIKTIEEYSEVGDSYFITNPVIYTNDVLNRVNTYNIFSSNYVEIALLKELKFKQNIGLNYGSSNRDQYYPRSVYEGYAVKGWGLKADNQYSSVVSESILTFNKSIEKHTFNIVGASTYESSHSQWKRAEGKTFPNDFLQNENLESAEQISPIKGAKSQSTLISFLGRINYAFDDRYLFTFSYRADGSSKFGEDNKWAGFPSAAFSWKINKELFLQESKSIDDLALRVSYGQTGNQGIGAYSSLSKLTVYNYPFNGGLQSGLADDFYSGPANPSLKWETTTAYNLGLDLGILKSRLNLHVDLYKKQTDDLLQYVTTPSSTGFERQLRNSGSIENKGLEISVDGRVVNRKDFEWKTSFNISFNRNKILDLGGPLEQYADNISTSDQPFIQAIGHPIGALYGYVEDGYFDNEAEVRNSLLYYNQGDEIIRRMIGEIKYKNLDNDPTSISLSDRTFIGNVNPNYTFGFTNNFRYKDFDLSVFINGVQGNDIINMNTRFNANLGIQKNITKEMYDGAWTEGADNSHATGPKVMRQFWRIMYFSRRFVEDGSFVRIKNLALGYTLPKNLIKGVASAKITFGVNNLYTFTKYTGYDPEMNSYGSNPALFGVDLGGYPNSRTYNLSLRCGF</sequence>
<evidence type="ECO:0000256" key="8">
    <source>
        <dbReference type="PROSITE-ProRule" id="PRU01360"/>
    </source>
</evidence>
<dbReference type="RefSeq" id="WP_013634003.1">
    <property type="nucleotide sequence ID" value="NC_015177.1"/>
</dbReference>
<name>F0S9G5_PSESL</name>
<dbReference type="InterPro" id="IPR012910">
    <property type="entry name" value="Plug_dom"/>
</dbReference>
<keyword evidence="4 8" id="KW-0812">Transmembrane</keyword>
<proteinExistence type="inferred from homology"/>
<evidence type="ECO:0000256" key="3">
    <source>
        <dbReference type="ARBA" id="ARBA00022452"/>
    </source>
</evidence>
<dbReference type="NCBIfam" id="TIGR04056">
    <property type="entry name" value="OMP_RagA_SusC"/>
    <property type="match status" value="1"/>
</dbReference>
<dbReference type="InterPro" id="IPR039426">
    <property type="entry name" value="TonB-dep_rcpt-like"/>
</dbReference>
<dbReference type="InterPro" id="IPR023997">
    <property type="entry name" value="TonB-dep_OMP_SusC/RagA_CS"/>
</dbReference>
<keyword evidence="12" id="KW-0675">Receptor</keyword>
<keyword evidence="13" id="KW-1185">Reference proteome</keyword>
<evidence type="ECO:0000313" key="13">
    <source>
        <dbReference type="Proteomes" id="UP000000310"/>
    </source>
</evidence>
<evidence type="ECO:0000256" key="2">
    <source>
        <dbReference type="ARBA" id="ARBA00022448"/>
    </source>
</evidence>
<keyword evidence="6 8" id="KW-0472">Membrane</keyword>
<dbReference type="Pfam" id="PF00593">
    <property type="entry name" value="TonB_dep_Rec_b-barrel"/>
    <property type="match status" value="1"/>
</dbReference>
<protein>
    <submittedName>
        <fullName evidence="12">TonB-dependent receptor</fullName>
    </submittedName>
</protein>
<dbReference type="InterPro" id="IPR023996">
    <property type="entry name" value="TonB-dep_OMP_SusC/RagA"/>
</dbReference>
<dbReference type="InterPro" id="IPR036942">
    <property type="entry name" value="Beta-barrel_TonB_sf"/>
</dbReference>
<comment type="subcellular location">
    <subcellularLocation>
        <location evidence="1 8">Cell outer membrane</location>
        <topology evidence="1 8">Multi-pass membrane protein</topology>
    </subcellularLocation>
</comment>
<evidence type="ECO:0000259" key="11">
    <source>
        <dbReference type="Pfam" id="PF07715"/>
    </source>
</evidence>
<reference evidence="13" key="2">
    <citation type="submission" date="2011-02" db="EMBL/GenBank/DDBJ databases">
        <title>The complete genome of Pedobacter saltans DSM 12145.</title>
        <authorList>
            <consortium name="US DOE Joint Genome Institute (JGI-PGF)"/>
            <person name="Lucas S."/>
            <person name="Copeland A."/>
            <person name="Lapidus A."/>
            <person name="Bruce D."/>
            <person name="Goodwin L."/>
            <person name="Pitluck S."/>
            <person name="Kyrpides N."/>
            <person name="Mavromatis K."/>
            <person name="Pagani I."/>
            <person name="Ivanova N."/>
            <person name="Ovchinnikova G."/>
            <person name="Lu M."/>
            <person name="Detter J.C."/>
            <person name="Han C."/>
            <person name="Land M."/>
            <person name="Hauser L."/>
            <person name="Markowitz V."/>
            <person name="Cheng J.-F."/>
            <person name="Hugenholtz P."/>
            <person name="Woyke T."/>
            <person name="Wu D."/>
            <person name="Tindall B."/>
            <person name="Pomrenke H.G."/>
            <person name="Brambilla E."/>
            <person name="Klenk H.-P."/>
            <person name="Eisen J.A."/>
        </authorList>
    </citation>
    <scope>NUCLEOTIDE SEQUENCE [LARGE SCALE GENOMIC DNA]</scope>
    <source>
        <strain evidence="13">ATCC 51119 / DSM 12145 / JCM 21818 / LMG 10337 / NBRC 100064 / NCIMB 13643</strain>
    </source>
</reference>
<dbReference type="InterPro" id="IPR008969">
    <property type="entry name" value="CarboxyPept-like_regulatory"/>
</dbReference>
<dbReference type="NCBIfam" id="TIGR04057">
    <property type="entry name" value="SusC_RagA_signa"/>
    <property type="match status" value="1"/>
</dbReference>
<reference evidence="12 13" key="1">
    <citation type="journal article" date="2011" name="Stand. Genomic Sci.">
        <title>Complete genome sequence of the gliding, heparinolytic Pedobacter saltans type strain (113).</title>
        <authorList>
            <person name="Liolios K."/>
            <person name="Sikorski J."/>
            <person name="Lu M."/>
            <person name="Nolan M."/>
            <person name="Lapidus A."/>
            <person name="Lucas S."/>
            <person name="Hammon N."/>
            <person name="Deshpande S."/>
            <person name="Cheng J.F."/>
            <person name="Tapia R."/>
            <person name="Han C."/>
            <person name="Goodwin L."/>
            <person name="Pitluck S."/>
            <person name="Huntemann M."/>
            <person name="Ivanova N."/>
            <person name="Pagani I."/>
            <person name="Mavromatis K."/>
            <person name="Ovchinikova G."/>
            <person name="Pati A."/>
            <person name="Chen A."/>
            <person name="Palaniappan K."/>
            <person name="Land M."/>
            <person name="Hauser L."/>
            <person name="Brambilla E.M."/>
            <person name="Kotsyurbenko O."/>
            <person name="Rohde M."/>
            <person name="Tindall B.J."/>
            <person name="Abt B."/>
            <person name="Goker M."/>
            <person name="Detter J.C."/>
            <person name="Woyke T."/>
            <person name="Bristow J."/>
            <person name="Eisen J.A."/>
            <person name="Markowitz V."/>
            <person name="Hugenholtz P."/>
            <person name="Klenk H.P."/>
            <person name="Kyrpides N.C."/>
        </authorList>
    </citation>
    <scope>NUCLEOTIDE SEQUENCE [LARGE SCALE GENOMIC DNA]</scope>
    <source>
        <strain evidence="13">ATCC 51119 / DSM 12145 / JCM 21818 / LMG 10337 / NBRC 100064 / NCIMB 13643</strain>
    </source>
</reference>
<feature type="domain" description="TonB-dependent receptor-like beta-barrel" evidence="10">
    <location>
        <begin position="432"/>
        <end position="999"/>
    </location>
</feature>
<dbReference type="KEGG" id="psn:Pedsa_2979"/>
<accession>F0S9G5</accession>
<dbReference type="Gene3D" id="2.170.130.10">
    <property type="entry name" value="TonB-dependent receptor, plug domain"/>
    <property type="match status" value="1"/>
</dbReference>
<dbReference type="HOGENOM" id="CLU_004317_0_2_10"/>
<dbReference type="OrthoDB" id="9768177at2"/>
<keyword evidence="2 8" id="KW-0813">Transport</keyword>
<dbReference type="Pfam" id="PF13715">
    <property type="entry name" value="CarbopepD_reg_2"/>
    <property type="match status" value="1"/>
</dbReference>
<dbReference type="STRING" id="762903.Pedsa_2979"/>
<gene>
    <name evidence="12" type="ordered locus">Pedsa_2979</name>
</gene>
<evidence type="ECO:0000259" key="10">
    <source>
        <dbReference type="Pfam" id="PF00593"/>
    </source>
</evidence>
<organism evidence="12 13">
    <name type="scientific">Pseudopedobacter saltans (strain ATCC 51119 / DSM 12145 / JCM 21818 / CCUG 39354 / LMG 10337 / NBRC 100064 / NCIMB 13643)</name>
    <name type="common">Pedobacter saltans</name>
    <dbReference type="NCBI Taxonomy" id="762903"/>
    <lineage>
        <taxon>Bacteria</taxon>
        <taxon>Pseudomonadati</taxon>
        <taxon>Bacteroidota</taxon>
        <taxon>Sphingobacteriia</taxon>
        <taxon>Sphingobacteriales</taxon>
        <taxon>Sphingobacteriaceae</taxon>
        <taxon>Pseudopedobacter</taxon>
    </lineage>
</organism>
<dbReference type="PROSITE" id="PS52016">
    <property type="entry name" value="TONB_DEPENDENT_REC_3"/>
    <property type="match status" value="1"/>
</dbReference>
<keyword evidence="3 8" id="KW-1134">Transmembrane beta strand</keyword>
<dbReference type="GO" id="GO:0009279">
    <property type="term" value="C:cell outer membrane"/>
    <property type="evidence" value="ECO:0007669"/>
    <property type="project" value="UniProtKB-SubCell"/>
</dbReference>
<dbReference type="Gene3D" id="2.40.170.20">
    <property type="entry name" value="TonB-dependent receptor, beta-barrel domain"/>
    <property type="match status" value="1"/>
</dbReference>
<evidence type="ECO:0000256" key="4">
    <source>
        <dbReference type="ARBA" id="ARBA00022692"/>
    </source>
</evidence>
<evidence type="ECO:0000313" key="12">
    <source>
        <dbReference type="EMBL" id="ADY53518.1"/>
    </source>
</evidence>
<comment type="similarity">
    <text evidence="8 9">Belongs to the TonB-dependent receptor family.</text>
</comment>